<keyword evidence="2" id="KW-0732">Signal</keyword>
<proteinExistence type="predicted"/>
<feature type="region of interest" description="Disordered" evidence="1">
    <location>
        <begin position="17"/>
        <end position="93"/>
    </location>
</feature>
<sequence length="93" mass="8632">MRRFGVAAVAALLLGGGVAGCGDESTSGSVTGGGIVPSTGTAGESTPTTVPTGTATPTTTSTAPEDQPDGTATIPNDAAKGGESDSGNAAPTP</sequence>
<dbReference type="KEGG" id="parq:DSM112329_01886"/>
<gene>
    <name evidence="3" type="ORF">DSM112329_01886</name>
</gene>
<feature type="compositionally biased region" description="Low complexity" evidence="1">
    <location>
        <begin position="36"/>
        <end position="65"/>
    </location>
</feature>
<feature type="chain" id="PRO_5043660904" evidence="2">
    <location>
        <begin position="22"/>
        <end position="93"/>
    </location>
</feature>
<organism evidence="3">
    <name type="scientific">Paraconexibacter sp. AEG42_29</name>
    <dbReference type="NCBI Taxonomy" id="2997339"/>
    <lineage>
        <taxon>Bacteria</taxon>
        <taxon>Bacillati</taxon>
        <taxon>Actinomycetota</taxon>
        <taxon>Thermoleophilia</taxon>
        <taxon>Solirubrobacterales</taxon>
        <taxon>Paraconexibacteraceae</taxon>
        <taxon>Paraconexibacter</taxon>
    </lineage>
</organism>
<protein>
    <submittedName>
        <fullName evidence="3">Uncharacterized protein</fullName>
    </submittedName>
</protein>
<dbReference type="AlphaFoldDB" id="A0AAU7ATS4"/>
<evidence type="ECO:0000313" key="3">
    <source>
        <dbReference type="EMBL" id="XAY05045.1"/>
    </source>
</evidence>
<feature type="signal peptide" evidence="2">
    <location>
        <begin position="1"/>
        <end position="21"/>
    </location>
</feature>
<reference evidence="3" key="1">
    <citation type="submission" date="2022-12" db="EMBL/GenBank/DDBJ databases">
        <title>Paraconexibacter alkalitolerans sp. nov. and Baekduia alba sp. nov., isolated from soil and emended description of the genera Paraconexibacter (Chun et al., 2020) and Baekduia (An et al., 2020).</title>
        <authorList>
            <person name="Vieira S."/>
            <person name="Huber K.J."/>
            <person name="Geppert A."/>
            <person name="Wolf J."/>
            <person name="Neumann-Schaal M."/>
            <person name="Muesken M."/>
            <person name="Overmann J."/>
        </authorList>
    </citation>
    <scope>NUCLEOTIDE SEQUENCE</scope>
    <source>
        <strain evidence="3">AEG42_29</strain>
    </source>
</reference>
<name>A0AAU7ATS4_9ACTN</name>
<dbReference type="PROSITE" id="PS51257">
    <property type="entry name" value="PROKAR_LIPOPROTEIN"/>
    <property type="match status" value="1"/>
</dbReference>
<evidence type="ECO:0000256" key="1">
    <source>
        <dbReference type="SAM" id="MobiDB-lite"/>
    </source>
</evidence>
<evidence type="ECO:0000256" key="2">
    <source>
        <dbReference type="SAM" id="SignalP"/>
    </source>
</evidence>
<dbReference type="EMBL" id="CP114014">
    <property type="protein sequence ID" value="XAY05045.1"/>
    <property type="molecule type" value="Genomic_DNA"/>
</dbReference>
<accession>A0AAU7ATS4</accession>